<protein>
    <submittedName>
        <fullName evidence="1">Alternative protein PTPRT</fullName>
    </submittedName>
</protein>
<proteinExistence type="predicted"/>
<dbReference type="ChiTaRS" id="PTPRT">
    <property type="organism name" value="human"/>
</dbReference>
<reference evidence="1" key="1">
    <citation type="journal article" date="2013" name="PLoS ONE">
        <title>Direct detection of alternative open reading frames translation products in human significantly expands the proteome.</title>
        <authorList>
            <person name="Vanderperre B."/>
            <person name="Lucier J.-F."/>
            <person name="Motard J."/>
            <person name="Tremblay G."/>
            <person name="Vanderperre S."/>
            <person name="Wisztorski M."/>
            <person name="Salzet M."/>
            <person name="Boisvert F.-M."/>
            <person name="Roucou X."/>
        </authorList>
    </citation>
    <scope>NUCLEOTIDE SEQUENCE</scope>
</reference>
<accession>L8ECM4</accession>
<organism evidence="1">
    <name type="scientific">Homo sapiens</name>
    <name type="common">Human</name>
    <dbReference type="NCBI Taxonomy" id="9606"/>
    <lineage>
        <taxon>Eukaryota</taxon>
        <taxon>Metazoa</taxon>
        <taxon>Chordata</taxon>
        <taxon>Craniata</taxon>
        <taxon>Vertebrata</taxon>
        <taxon>Euteleostomi</taxon>
        <taxon>Mammalia</taxon>
        <taxon>Eutheria</taxon>
        <taxon>Euarchontoglires</taxon>
        <taxon>Primates</taxon>
        <taxon>Haplorrhini</taxon>
        <taxon>Catarrhini</taxon>
        <taxon>Hominidae</taxon>
        <taxon>Homo</taxon>
    </lineage>
</organism>
<dbReference type="EMBL" id="HF584325">
    <property type="protein sequence ID" value="CCQ43822.1"/>
    <property type="molecule type" value="Genomic_DNA"/>
</dbReference>
<evidence type="ECO:0000313" key="1">
    <source>
        <dbReference type="EMBL" id="CCQ43822.1"/>
    </source>
</evidence>
<dbReference type="AlphaFoldDB" id="L8ECM4"/>
<sequence length="40" mass="4437">MGFCMALTIEMSCRDQASLLHPTCPPPEEMGKGHQRAFTN</sequence>
<name>L8ECM4_HUMAN</name>
<dbReference type="OrthoDB" id="10253954at2759"/>
<gene>
    <name evidence="1" type="primary">PTPRT</name>
</gene>